<gene>
    <name evidence="1" type="ORF">X797_011720</name>
</gene>
<organism evidence="1 2">
    <name type="scientific">Metarhizium robertsii</name>
    <dbReference type="NCBI Taxonomy" id="568076"/>
    <lineage>
        <taxon>Eukaryota</taxon>
        <taxon>Fungi</taxon>
        <taxon>Dikarya</taxon>
        <taxon>Ascomycota</taxon>
        <taxon>Pezizomycotina</taxon>
        <taxon>Sordariomycetes</taxon>
        <taxon>Hypocreomycetidae</taxon>
        <taxon>Hypocreales</taxon>
        <taxon>Clavicipitaceae</taxon>
        <taxon>Metarhizium</taxon>
    </lineage>
</organism>
<reference evidence="1 2" key="1">
    <citation type="submission" date="2014-02" db="EMBL/GenBank/DDBJ databases">
        <title>The genome sequence of the entomopathogenic fungus Metarhizium robertsii ARSEF 2575.</title>
        <authorList>
            <person name="Giuliano Garisto Donzelli B."/>
            <person name="Roe B.A."/>
            <person name="Macmil S.L."/>
            <person name="Krasnoff S.B."/>
            <person name="Gibson D.M."/>
        </authorList>
    </citation>
    <scope>NUCLEOTIDE SEQUENCE [LARGE SCALE GENOMIC DNA]</scope>
    <source>
        <strain evidence="1 2">ARSEF 2575</strain>
    </source>
</reference>
<evidence type="ECO:0000313" key="2">
    <source>
        <dbReference type="Proteomes" id="UP000030151"/>
    </source>
</evidence>
<dbReference type="eggNOG" id="ENOG502S05G">
    <property type="taxonomic scope" value="Eukaryota"/>
</dbReference>
<proteinExistence type="predicted"/>
<protein>
    <submittedName>
        <fullName evidence="1">Uncharacterized protein</fullName>
    </submittedName>
</protein>
<dbReference type="HOGENOM" id="CLU_069858_4_0_1"/>
<comment type="caution">
    <text evidence="1">The sequence shown here is derived from an EMBL/GenBank/DDBJ whole genome shotgun (WGS) entry which is preliminary data.</text>
</comment>
<evidence type="ECO:0000313" key="1">
    <source>
        <dbReference type="EMBL" id="EXU95197.1"/>
    </source>
</evidence>
<dbReference type="AlphaFoldDB" id="A0A014P1U3"/>
<accession>A0A014P1U3</accession>
<dbReference type="EMBL" id="JELW01000094">
    <property type="protein sequence ID" value="EXU95197.1"/>
    <property type="molecule type" value="Genomic_DNA"/>
</dbReference>
<dbReference type="Proteomes" id="UP000030151">
    <property type="component" value="Unassembled WGS sequence"/>
</dbReference>
<sequence length="141" mass="15954">MPAAFCFFCASPDIFHAPPVTRLHNGTRLHDRSERDVYGLLIDAYRLRVEGMYNIEGEADTDSIYGGDANGLRGFQRFLERVALCPGLLPSWWNAAKKRDCEGLGMIPAQWYDLGSAVEMSDIIENYGDPKFPMQLRMFAE</sequence>
<name>A0A014P1U3_9HYPO</name>